<sequence length="33" mass="3707">MQSEKASLSAGRISDRIEEAMKSQRKDVGKLKE</sequence>
<accession>K0J278</accession>
<dbReference type="EMBL" id="AB712291">
    <property type="protein sequence ID" value="BAM44927.1"/>
    <property type="molecule type" value="Genomic_DNA"/>
</dbReference>
<dbReference type="GeneID" id="14517099"/>
<organism evidence="2 3">
    <name type="scientific">Enterococcus phage BC611</name>
    <dbReference type="NCBI Taxonomy" id="1173135"/>
    <lineage>
        <taxon>Viruses</taxon>
        <taxon>Duplodnaviria</taxon>
        <taxon>Heunggongvirae</taxon>
        <taxon>Uroviricota</taxon>
        <taxon>Caudoviricetes</taxon>
        <taxon>Saphexavirus</taxon>
        <taxon>Saphexavirus BC611</taxon>
    </lineage>
</organism>
<evidence type="ECO:0000313" key="3">
    <source>
        <dbReference type="Proteomes" id="UP000006172"/>
    </source>
</evidence>
<feature type="compositionally biased region" description="Basic and acidic residues" evidence="1">
    <location>
        <begin position="13"/>
        <end position="33"/>
    </location>
</feature>
<proteinExistence type="predicted"/>
<reference evidence="2 3" key="1">
    <citation type="journal article" date="2012" name="J. Virol.">
        <title>Complete Genome Sequence of Bacteriophage BC-611 Specifically Infecting Enterococcus faecalis Strain NP-10011.</title>
        <authorList>
            <person name="Horiuchi T."/>
            <person name="Sakka M."/>
            <person name="Hayashi A."/>
            <person name="Shimada T."/>
            <person name="Kimura T."/>
            <person name="Sakka K."/>
        </authorList>
    </citation>
    <scope>NUCLEOTIDE SEQUENCE [LARGE SCALE GENOMIC DNA]</scope>
</reference>
<evidence type="ECO:0000256" key="1">
    <source>
        <dbReference type="SAM" id="MobiDB-lite"/>
    </source>
</evidence>
<dbReference type="Proteomes" id="UP000006172">
    <property type="component" value="Segment"/>
</dbReference>
<dbReference type="RefSeq" id="YP_006742192.1">
    <property type="nucleotide sequence ID" value="NC_018086.1"/>
</dbReference>
<name>K0J278_9CAUD</name>
<protein>
    <submittedName>
        <fullName evidence="2">Uncharacterized protein</fullName>
    </submittedName>
</protein>
<feature type="region of interest" description="Disordered" evidence="1">
    <location>
        <begin position="1"/>
        <end position="33"/>
    </location>
</feature>
<keyword evidence="3" id="KW-1185">Reference proteome</keyword>
<evidence type="ECO:0000313" key="2">
    <source>
        <dbReference type="EMBL" id="BAM44927.1"/>
    </source>
</evidence>
<dbReference type="KEGG" id="vg:14517099"/>